<dbReference type="EMBL" id="RYYV01000014">
    <property type="protein sequence ID" value="RUL72713.1"/>
    <property type="molecule type" value="Genomic_DNA"/>
</dbReference>
<protein>
    <recommendedName>
        <fullName evidence="3">Transposase</fullName>
    </recommendedName>
</protein>
<dbReference type="Gene3D" id="3.30.70.1290">
    <property type="entry name" value="Transposase IS200-like"/>
    <property type="match status" value="1"/>
</dbReference>
<proteinExistence type="predicted"/>
<dbReference type="SUPFAM" id="SSF143422">
    <property type="entry name" value="Transposase IS200-like"/>
    <property type="match status" value="1"/>
</dbReference>
<accession>A0A3S0S8D2</accession>
<reference evidence="1 2" key="1">
    <citation type="submission" date="2018-12" db="EMBL/GenBank/DDBJ databases">
        <title>Dyella dinghuensis sp. nov. DHOA06 and Dyella choica sp. nov. 4M-K27, isolated from forest soil.</title>
        <authorList>
            <person name="Qiu L.-H."/>
            <person name="Gao Z.-H."/>
        </authorList>
    </citation>
    <scope>NUCLEOTIDE SEQUENCE [LARGE SCALE GENOMIC DNA]</scope>
    <source>
        <strain evidence="1 2">4M-K27</strain>
    </source>
</reference>
<evidence type="ECO:0000313" key="2">
    <source>
        <dbReference type="Proteomes" id="UP000274358"/>
    </source>
</evidence>
<dbReference type="AlphaFoldDB" id="A0A3S0S8D2"/>
<sequence length="160" mass="18573">MTYPRHQIVDPGTEGFFHCVSRCVGRAFLCGEDAYIGRSYEHRRVWVEERMLALAECFAVGLYAYAVMSHHVHVVVRVDPQATKDWSDEEVAERWVRLFSVRVDELVDERLCQENALRLQGNPERMECVFLRCRPPIPHHAGQVFRRMSAGRKPGWLDCA</sequence>
<evidence type="ECO:0000313" key="1">
    <source>
        <dbReference type="EMBL" id="RUL72713.1"/>
    </source>
</evidence>
<dbReference type="PANTHER" id="PTHR34322:SF2">
    <property type="entry name" value="TRANSPOSASE IS200-LIKE DOMAIN-CONTAINING PROTEIN"/>
    <property type="match status" value="1"/>
</dbReference>
<name>A0A3S0S8D2_9GAMM</name>
<dbReference type="InterPro" id="IPR036515">
    <property type="entry name" value="Transposase_17_sf"/>
</dbReference>
<dbReference type="PANTHER" id="PTHR34322">
    <property type="entry name" value="TRANSPOSASE, Y1_TNP DOMAIN-CONTAINING"/>
    <property type="match status" value="1"/>
</dbReference>
<dbReference type="GO" id="GO:0006313">
    <property type="term" value="P:DNA transposition"/>
    <property type="evidence" value="ECO:0007669"/>
    <property type="project" value="InterPro"/>
</dbReference>
<dbReference type="RefSeq" id="WP_126685960.1">
    <property type="nucleotide sequence ID" value="NZ_RYYV01000014.1"/>
</dbReference>
<evidence type="ECO:0008006" key="3">
    <source>
        <dbReference type="Google" id="ProtNLM"/>
    </source>
</evidence>
<comment type="caution">
    <text evidence="1">The sequence shown here is derived from an EMBL/GenBank/DDBJ whole genome shotgun (WGS) entry which is preliminary data.</text>
</comment>
<dbReference type="GO" id="GO:0004803">
    <property type="term" value="F:transposase activity"/>
    <property type="evidence" value="ECO:0007669"/>
    <property type="project" value="InterPro"/>
</dbReference>
<keyword evidence="2" id="KW-1185">Reference proteome</keyword>
<dbReference type="OrthoDB" id="9814067at2"/>
<gene>
    <name evidence="1" type="ORF">EKH80_16890</name>
</gene>
<dbReference type="Proteomes" id="UP000274358">
    <property type="component" value="Unassembled WGS sequence"/>
</dbReference>
<organism evidence="1 2">
    <name type="scientific">Dyella choica</name>
    <dbReference type="NCBI Taxonomy" id="1927959"/>
    <lineage>
        <taxon>Bacteria</taxon>
        <taxon>Pseudomonadati</taxon>
        <taxon>Pseudomonadota</taxon>
        <taxon>Gammaproteobacteria</taxon>
        <taxon>Lysobacterales</taxon>
        <taxon>Rhodanobacteraceae</taxon>
        <taxon>Dyella</taxon>
    </lineage>
</organism>
<dbReference type="GO" id="GO:0003677">
    <property type="term" value="F:DNA binding"/>
    <property type="evidence" value="ECO:0007669"/>
    <property type="project" value="InterPro"/>
</dbReference>